<keyword evidence="5 9" id="KW-0540">Nuclease</keyword>
<dbReference type="InterPro" id="IPR014720">
    <property type="entry name" value="dsRBD_dom"/>
</dbReference>
<proteinExistence type="inferred from homology"/>
<dbReference type="Pfam" id="PF00035">
    <property type="entry name" value="dsrm"/>
    <property type="match status" value="1"/>
</dbReference>
<dbReference type="PANTHER" id="PTHR11207">
    <property type="entry name" value="RIBONUCLEASE III"/>
    <property type="match status" value="1"/>
</dbReference>
<keyword evidence="3 9" id="KW-0698">rRNA processing</keyword>
<dbReference type="OrthoDB" id="9805026at2"/>
<dbReference type="GO" id="GO:0046872">
    <property type="term" value="F:metal ion binding"/>
    <property type="evidence" value="ECO:0007669"/>
    <property type="project" value="UniProtKB-KW"/>
</dbReference>
<reference evidence="15 16" key="1">
    <citation type="submission" date="2015-06" db="EMBL/GenBank/DDBJ databases">
        <title>Improved classification and identification of acetic acid bacteria using matrix-assisted laser desorption/ionization time-of-flight mass spectrometry; Gluconobacter nephelii and Gluconobacter uchimurae are later heterotypic synonyms of Gluconobacter japonicus and Gluconobacter oxydans, respectively.</title>
        <authorList>
            <person name="Li L."/>
            <person name="Cleenwerck I."/>
            <person name="De Vuyst L."/>
            <person name="Vandamme P."/>
        </authorList>
    </citation>
    <scope>NUCLEOTIDE SEQUENCE [LARGE SCALE GENOMIC DNA]</scope>
    <source>
        <strain evidence="14 16">LMG 1604</strain>
        <strain evidence="13 15">LMG 1699</strain>
    </source>
</reference>
<dbReference type="GO" id="GO:0004525">
    <property type="term" value="F:ribonuclease III activity"/>
    <property type="evidence" value="ECO:0007669"/>
    <property type="project" value="UniProtKB-UniRule"/>
</dbReference>
<dbReference type="SMART" id="SM00535">
    <property type="entry name" value="RIBOc"/>
    <property type="match status" value="1"/>
</dbReference>
<dbReference type="FunFam" id="1.10.1520.10:FF:000001">
    <property type="entry name" value="Ribonuclease 3"/>
    <property type="match status" value="1"/>
</dbReference>
<dbReference type="PANTHER" id="PTHR11207:SF0">
    <property type="entry name" value="RIBONUCLEASE 3"/>
    <property type="match status" value="1"/>
</dbReference>
<feature type="region of interest" description="Disordered" evidence="10">
    <location>
        <begin position="39"/>
        <end position="58"/>
    </location>
</feature>
<keyword evidence="8 9" id="KW-0694">RNA-binding</keyword>
<comment type="subcellular location">
    <subcellularLocation>
        <location evidence="9">Cytoplasm</location>
    </subcellularLocation>
</comment>
<evidence type="ECO:0000256" key="4">
    <source>
        <dbReference type="ARBA" id="ARBA00022664"/>
    </source>
</evidence>
<comment type="similarity">
    <text evidence="2">Belongs to the ribonuclease III family.</text>
</comment>
<comment type="catalytic activity">
    <reaction evidence="1 9">
        <text>Endonucleolytic cleavage to 5'-phosphomonoester.</text>
        <dbReference type="EC" id="3.1.26.3"/>
    </reaction>
</comment>
<accession>A0A087PL62</accession>
<evidence type="ECO:0000256" key="2">
    <source>
        <dbReference type="ARBA" id="ARBA00010183"/>
    </source>
</evidence>
<dbReference type="InterPro" id="IPR000999">
    <property type="entry name" value="RNase_III_dom"/>
</dbReference>
<gene>
    <name evidence="9" type="primary">rnc</name>
    <name evidence="13" type="ORF">AD951_11855</name>
    <name evidence="14" type="ORF">AD953_16490</name>
</gene>
<evidence type="ECO:0000313" key="14">
    <source>
        <dbReference type="EMBL" id="KXV73401.1"/>
    </source>
</evidence>
<dbReference type="EMBL" id="LHZX01000310">
    <property type="protein sequence ID" value="KXV68300.1"/>
    <property type="molecule type" value="Genomic_DNA"/>
</dbReference>
<dbReference type="RefSeq" id="WP_043551911.1">
    <property type="nucleotide sequence ID" value="NZ_CALAZD010000101.1"/>
</dbReference>
<dbReference type="GO" id="GO:0010468">
    <property type="term" value="P:regulation of gene expression"/>
    <property type="evidence" value="ECO:0007669"/>
    <property type="project" value="TreeGrafter"/>
</dbReference>
<dbReference type="Pfam" id="PF14622">
    <property type="entry name" value="Ribonucleas_3_3"/>
    <property type="match status" value="1"/>
</dbReference>
<dbReference type="GO" id="GO:0005737">
    <property type="term" value="C:cytoplasm"/>
    <property type="evidence" value="ECO:0007669"/>
    <property type="project" value="UniProtKB-SubCell"/>
</dbReference>
<comment type="caution">
    <text evidence="13">The sequence shown here is derived from an EMBL/GenBank/DDBJ whole genome shotgun (WGS) entry which is preliminary data.</text>
</comment>
<evidence type="ECO:0000313" key="13">
    <source>
        <dbReference type="EMBL" id="KXV68300.1"/>
    </source>
</evidence>
<dbReference type="InterPro" id="IPR036389">
    <property type="entry name" value="RNase_III_sf"/>
</dbReference>
<evidence type="ECO:0000256" key="5">
    <source>
        <dbReference type="ARBA" id="ARBA00022722"/>
    </source>
</evidence>
<keyword evidence="9" id="KW-0963">Cytoplasm</keyword>
<dbReference type="InterPro" id="IPR011907">
    <property type="entry name" value="RNase_III"/>
</dbReference>
<dbReference type="GeneID" id="29556626"/>
<feature type="active site" evidence="9">
    <location>
        <position position="140"/>
    </location>
</feature>
<dbReference type="GO" id="GO:0008033">
    <property type="term" value="P:tRNA processing"/>
    <property type="evidence" value="ECO:0007669"/>
    <property type="project" value="UniProtKB-KW"/>
</dbReference>
<protein>
    <recommendedName>
        <fullName evidence="9">Ribonuclease 3</fullName>
        <ecNumber evidence="9">3.1.26.3</ecNumber>
    </recommendedName>
    <alternativeName>
        <fullName evidence="9">Ribonuclease III</fullName>
        <shortName evidence="9">RNase III</shortName>
    </alternativeName>
</protein>
<dbReference type="EMBL" id="LHZZ01000653">
    <property type="protein sequence ID" value="KXV73401.1"/>
    <property type="molecule type" value="Genomic_DNA"/>
</dbReference>
<dbReference type="EC" id="3.1.26.3" evidence="9"/>
<organism evidence="13 15">
    <name type="scientific">Acetobacter malorum</name>
    <dbReference type="NCBI Taxonomy" id="178901"/>
    <lineage>
        <taxon>Bacteria</taxon>
        <taxon>Pseudomonadati</taxon>
        <taxon>Pseudomonadota</taxon>
        <taxon>Alphaproteobacteria</taxon>
        <taxon>Acetobacterales</taxon>
        <taxon>Acetobacteraceae</taxon>
        <taxon>Acetobacter</taxon>
    </lineage>
</organism>
<evidence type="ECO:0000256" key="9">
    <source>
        <dbReference type="HAMAP-Rule" id="MF_00104"/>
    </source>
</evidence>
<keyword evidence="6 9" id="KW-0255">Endonuclease</keyword>
<evidence type="ECO:0000256" key="10">
    <source>
        <dbReference type="SAM" id="MobiDB-lite"/>
    </source>
</evidence>
<feature type="binding site" evidence="9">
    <location>
        <position position="140"/>
    </location>
    <ligand>
        <name>Mg(2+)</name>
        <dbReference type="ChEBI" id="CHEBI:18420"/>
    </ligand>
</feature>
<sequence length="248" mass="26243">MKRPALFAGEASAVTALQDRLDYQFANPALLHEALTHRSAAHQNAGGRRRPQKARGMGSNERLEFIGDRVLGLLMAEWLLERYPAEQEGALGSRLAHLVSRTTLAEIAERIDLPASLAVATHEARVGVQSTANVVADALEAVLGAVFLDGGLAPARNIVRTAWKPLLDAQARPPKDPKTALQEWVLGRGQSLPVYKTIGADGPSHAPLFVVQVTAGGRSGEGRAGNKRAAESAAAADLLEQLGGPQHG</sequence>
<feature type="binding site" evidence="9">
    <location>
        <position position="64"/>
    </location>
    <ligand>
        <name>Mg(2+)</name>
        <dbReference type="ChEBI" id="CHEBI:18420"/>
    </ligand>
</feature>
<dbReference type="SMART" id="SM00358">
    <property type="entry name" value="DSRM"/>
    <property type="match status" value="1"/>
</dbReference>
<dbReference type="GO" id="GO:0003725">
    <property type="term" value="F:double-stranded RNA binding"/>
    <property type="evidence" value="ECO:0007669"/>
    <property type="project" value="TreeGrafter"/>
</dbReference>
<dbReference type="Gene3D" id="1.10.1520.10">
    <property type="entry name" value="Ribonuclease III domain"/>
    <property type="match status" value="1"/>
</dbReference>
<keyword evidence="9" id="KW-0479">Metal-binding</keyword>
<evidence type="ECO:0000313" key="16">
    <source>
        <dbReference type="Proteomes" id="UP000075538"/>
    </source>
</evidence>
<dbReference type="SUPFAM" id="SSF69065">
    <property type="entry name" value="RNase III domain-like"/>
    <property type="match status" value="1"/>
</dbReference>
<feature type="domain" description="RNase III" evidence="12">
    <location>
        <begin position="14"/>
        <end position="151"/>
    </location>
</feature>
<evidence type="ECO:0000256" key="1">
    <source>
        <dbReference type="ARBA" id="ARBA00000109"/>
    </source>
</evidence>
<name>A0A087PL62_9PROT</name>
<comment type="subunit">
    <text evidence="9">Homodimer.</text>
</comment>
<evidence type="ECO:0000256" key="3">
    <source>
        <dbReference type="ARBA" id="ARBA00022552"/>
    </source>
</evidence>
<dbReference type="Proteomes" id="UP000075538">
    <property type="component" value="Unassembled WGS sequence"/>
</dbReference>
<dbReference type="Proteomes" id="UP000075377">
    <property type="component" value="Unassembled WGS sequence"/>
</dbReference>
<evidence type="ECO:0000313" key="15">
    <source>
        <dbReference type="Proteomes" id="UP000075377"/>
    </source>
</evidence>
<evidence type="ECO:0000256" key="7">
    <source>
        <dbReference type="ARBA" id="ARBA00022801"/>
    </source>
</evidence>
<comment type="cofactor">
    <cofactor evidence="9">
        <name>Mg(2+)</name>
        <dbReference type="ChEBI" id="CHEBI:18420"/>
    </cofactor>
</comment>
<evidence type="ECO:0000256" key="8">
    <source>
        <dbReference type="ARBA" id="ARBA00022884"/>
    </source>
</evidence>
<dbReference type="GO" id="GO:0006397">
    <property type="term" value="P:mRNA processing"/>
    <property type="evidence" value="ECO:0007669"/>
    <property type="project" value="UniProtKB-UniRule"/>
</dbReference>
<evidence type="ECO:0000256" key="6">
    <source>
        <dbReference type="ARBA" id="ARBA00022759"/>
    </source>
</evidence>
<keyword evidence="9" id="KW-0460">Magnesium</keyword>
<dbReference type="SUPFAM" id="SSF54768">
    <property type="entry name" value="dsRNA-binding domain-like"/>
    <property type="match status" value="1"/>
</dbReference>
<keyword evidence="7 9" id="KW-0378">Hydrolase</keyword>
<evidence type="ECO:0000259" key="12">
    <source>
        <dbReference type="PROSITE" id="PS50142"/>
    </source>
</evidence>
<feature type="binding site" evidence="9">
    <location>
        <position position="137"/>
    </location>
    <ligand>
        <name>Mg(2+)</name>
        <dbReference type="ChEBI" id="CHEBI:18420"/>
    </ligand>
</feature>
<dbReference type="PROSITE" id="PS50137">
    <property type="entry name" value="DS_RBD"/>
    <property type="match status" value="1"/>
</dbReference>
<feature type="domain" description="DRBM" evidence="11">
    <location>
        <begin position="176"/>
        <end position="244"/>
    </location>
</feature>
<keyword evidence="9" id="KW-0699">rRNA-binding</keyword>
<dbReference type="HAMAP" id="MF_00104">
    <property type="entry name" value="RNase_III"/>
    <property type="match status" value="1"/>
</dbReference>
<keyword evidence="4 9" id="KW-0507">mRNA processing</keyword>
<keyword evidence="9" id="KW-0819">tRNA processing</keyword>
<dbReference type="PROSITE" id="PS50142">
    <property type="entry name" value="RNASE_3_2"/>
    <property type="match status" value="1"/>
</dbReference>
<dbReference type="CDD" id="cd10845">
    <property type="entry name" value="DSRM_RNAse_III_family"/>
    <property type="match status" value="1"/>
</dbReference>
<evidence type="ECO:0000259" key="11">
    <source>
        <dbReference type="PROSITE" id="PS50137"/>
    </source>
</evidence>
<dbReference type="NCBIfam" id="TIGR02191">
    <property type="entry name" value="RNaseIII"/>
    <property type="match status" value="1"/>
</dbReference>
<dbReference type="PATRIC" id="fig|178901.10.peg.2060"/>
<dbReference type="GO" id="GO:0019843">
    <property type="term" value="F:rRNA binding"/>
    <property type="evidence" value="ECO:0007669"/>
    <property type="project" value="UniProtKB-KW"/>
</dbReference>
<dbReference type="AlphaFoldDB" id="A0A087PL62"/>
<dbReference type="GO" id="GO:0006364">
    <property type="term" value="P:rRNA processing"/>
    <property type="evidence" value="ECO:0007669"/>
    <property type="project" value="UniProtKB-UniRule"/>
</dbReference>
<feature type="active site" evidence="9">
    <location>
        <position position="68"/>
    </location>
</feature>
<comment type="function">
    <text evidence="9">Digests double-stranded RNA. Involved in the processing of primary rRNA transcript to yield the immediate precursors to the large and small rRNAs (23S and 16S). Processes some mRNAs, and tRNAs when they are encoded in the rRNA operon. Processes pre-crRNA and tracrRNA of type II CRISPR loci if present in the organism.</text>
</comment>
<dbReference type="CDD" id="cd00593">
    <property type="entry name" value="RIBOc"/>
    <property type="match status" value="1"/>
</dbReference>
<dbReference type="Gene3D" id="3.30.160.20">
    <property type="match status" value="1"/>
</dbReference>